<evidence type="ECO:0000256" key="1">
    <source>
        <dbReference type="ARBA" id="ARBA00022801"/>
    </source>
</evidence>
<dbReference type="AlphaFoldDB" id="A0A413CXM4"/>
<dbReference type="InterPro" id="IPR050695">
    <property type="entry name" value="N-acetylmuramoyl_amidase_3"/>
</dbReference>
<dbReference type="CDD" id="cd00161">
    <property type="entry name" value="beta-trefoil_Ricin-like"/>
    <property type="match status" value="3"/>
</dbReference>
<evidence type="ECO:0000256" key="3">
    <source>
        <dbReference type="SAM" id="SignalP"/>
    </source>
</evidence>
<dbReference type="GO" id="GO:0004040">
    <property type="term" value="F:amidase activity"/>
    <property type="evidence" value="ECO:0007669"/>
    <property type="project" value="InterPro"/>
</dbReference>
<feature type="domain" description="MurNAc-LAA" evidence="5">
    <location>
        <begin position="313"/>
        <end position="449"/>
    </location>
</feature>
<dbReference type="Proteomes" id="UP000284651">
    <property type="component" value="Unassembled WGS sequence"/>
</dbReference>
<protein>
    <recommendedName>
        <fullName evidence="8">N-acetylmuramoyl-L-alanine amidase</fullName>
    </recommendedName>
</protein>
<evidence type="ECO:0000313" key="7">
    <source>
        <dbReference type="Proteomes" id="UP000284651"/>
    </source>
</evidence>
<dbReference type="Pfam" id="PF01520">
    <property type="entry name" value="Amidase_3"/>
    <property type="match status" value="1"/>
</dbReference>
<feature type="signal peptide" evidence="3">
    <location>
        <begin position="1"/>
        <end position="30"/>
    </location>
</feature>
<dbReference type="SMART" id="SM00646">
    <property type="entry name" value="Ami_3"/>
    <property type="match status" value="1"/>
</dbReference>
<feature type="domain" description="Ricin B lectin" evidence="4">
    <location>
        <begin position="794"/>
        <end position="930"/>
    </location>
</feature>
<dbReference type="PANTHER" id="PTHR30404:SF0">
    <property type="entry name" value="N-ACETYLMURAMOYL-L-ALANINE AMIDASE AMIC"/>
    <property type="match status" value="1"/>
</dbReference>
<dbReference type="PANTHER" id="PTHR30404">
    <property type="entry name" value="N-ACETYLMURAMOYL-L-ALANINE AMIDASE"/>
    <property type="match status" value="1"/>
</dbReference>
<evidence type="ECO:0008006" key="8">
    <source>
        <dbReference type="Google" id="ProtNLM"/>
    </source>
</evidence>
<sequence>MHKRLKPVLALVLSLFMSVSTLSNTYTVFADDEITQEETNTVDETTTDDTETEETNTENTNTTEETTSEENVEENTDKNVEEQIGDSSMMEYFLVDCPVVSSQETENFVLSLNNTEGYSNFKITIQKEDGTTLDLESSETVGNLVKFSNVFSNKGDYQVTSLHYVYNGQTYYLNFSDLEMDVKFGVDQEYVGYDETLPDLTEDTIRSEGVIQVTDVNKAEEQIANGMASDASIMSIDEFSRAATGGMTICLDPGHGGSDSGANAFGQKESALTLKIANYCKEELEKYDVNVVMTRTTDTRPSENAAQDLIDRVMVAKKAGASYIISIHLNSSENTSAHGAEVYFPNTSGNASLSSNGQALAKAIQSQLVALGLYDRGIKIRNYSDGSTSSNPNSSDRDYYGIIRYAKEQNISGLIIEHCFLNNPDEYNQYLSSDAKLQQLGVADAKGIVNALGLQQKYSELDTLASQYKNLIADGTYLIQSSINTKYVFDIYGGYTTNGANVQLYKGNDTLAQLFKITHDPKGYVTITNAKSGRVLDVYGGTAQNEQNIWQYTSNGTRAQKWVIKKDGNSYVFVSALNPNYVLDLSGGQAKSGKNIQLYSYTGSSGQKWNLTKYVTKEERLDTLASQNKNTIADGEYEICSAKNNSYGFDVYGGSTSSGANIQLYKRNGSKAQTFKIKNDSNGYVTIMNVKSGKALDLYGGTVKNSQNIWQYSSNGSRAQKWIIKKNSSGYTIISALDPNYVIDLCGGTTRSGANIQLYTDNDTIAQQWQFNKVVTEQEKLDQLAAQNKNMMDDGVYYIKNRDVKFALDVASASAYSGANVQLYSLNKTDAQKWLVSHDSKGYVSFKNVNSGMYLTATSSGNSANVNQQSQLNGYNQKWIIAFDSNQNIKIISALHSSRVLDVYGGKISNGSNIQLYTSNNSAAQKWVFEYISKDVQVSLTKIMGTSQTNVAQMVRYYKANASGYDTFKARYEGKYDGSLAKGGASTIEQFAQIFYEEANAEGVKAEVAFTQCMKETGFLKYGGDVLPNQYNFAGIGATGAVHGASFKNVRTGIRAQIQHLKAYASTSPLKNACVDPRFNLVTRNTAPYVEWLGKQENPNGYGWATAKNYGYDIVGMVKVLLSK</sequence>
<dbReference type="SUPFAM" id="SSF53187">
    <property type="entry name" value="Zn-dependent exopeptidases"/>
    <property type="match status" value="1"/>
</dbReference>
<dbReference type="RefSeq" id="WP_118356755.1">
    <property type="nucleotide sequence ID" value="NZ_QSAT01000004.1"/>
</dbReference>
<keyword evidence="3" id="KW-0732">Signal</keyword>
<feature type="region of interest" description="Disordered" evidence="2">
    <location>
        <begin position="35"/>
        <end position="77"/>
    </location>
</feature>
<dbReference type="SUPFAM" id="SSF50370">
    <property type="entry name" value="Ricin B-like lectins"/>
    <property type="match status" value="3"/>
</dbReference>
<comment type="caution">
    <text evidence="6">The sequence shown here is derived from an EMBL/GenBank/DDBJ whole genome shotgun (WGS) entry which is preliminary data.</text>
</comment>
<dbReference type="GO" id="GO:0008745">
    <property type="term" value="F:N-acetylmuramoyl-L-alanine amidase activity"/>
    <property type="evidence" value="ECO:0007669"/>
    <property type="project" value="InterPro"/>
</dbReference>
<dbReference type="Pfam" id="PF01832">
    <property type="entry name" value="Glucosaminidase"/>
    <property type="match status" value="1"/>
</dbReference>
<organism evidence="6 7">
    <name type="scientific">Holdemanella biformis</name>
    <dbReference type="NCBI Taxonomy" id="1735"/>
    <lineage>
        <taxon>Bacteria</taxon>
        <taxon>Bacillati</taxon>
        <taxon>Bacillota</taxon>
        <taxon>Erysipelotrichia</taxon>
        <taxon>Erysipelotrichales</taxon>
        <taxon>Erysipelotrichaceae</taxon>
        <taxon>Holdemanella</taxon>
    </lineage>
</organism>
<evidence type="ECO:0000313" key="6">
    <source>
        <dbReference type="EMBL" id="RGW76398.1"/>
    </source>
</evidence>
<dbReference type="Pfam" id="PF14200">
    <property type="entry name" value="RicinB_lectin_2"/>
    <property type="match status" value="3"/>
</dbReference>
<name>A0A413CXM4_9FIRM</name>
<feature type="chain" id="PRO_5019124435" description="N-acetylmuramoyl-L-alanine amidase" evidence="3">
    <location>
        <begin position="31"/>
        <end position="1124"/>
    </location>
</feature>
<evidence type="ECO:0000259" key="4">
    <source>
        <dbReference type="SMART" id="SM00458"/>
    </source>
</evidence>
<dbReference type="InterPro" id="IPR035992">
    <property type="entry name" value="Ricin_B-like_lectins"/>
</dbReference>
<dbReference type="InterPro" id="IPR002901">
    <property type="entry name" value="MGlyc_endo_b_GlcNAc-like_dom"/>
</dbReference>
<accession>A0A413CXM4</accession>
<proteinExistence type="predicted"/>
<dbReference type="InterPro" id="IPR002508">
    <property type="entry name" value="MurNAc-LAA_cat"/>
</dbReference>
<reference evidence="6 7" key="1">
    <citation type="submission" date="2018-08" db="EMBL/GenBank/DDBJ databases">
        <title>A genome reference for cultivated species of the human gut microbiota.</title>
        <authorList>
            <person name="Zou Y."/>
            <person name="Xue W."/>
            <person name="Luo G."/>
        </authorList>
    </citation>
    <scope>NUCLEOTIDE SEQUENCE [LARGE SCALE GENOMIC DNA]</scope>
    <source>
        <strain evidence="6 7">AF10-31</strain>
    </source>
</reference>
<dbReference type="CDD" id="cd02696">
    <property type="entry name" value="MurNAc-LAA"/>
    <property type="match status" value="1"/>
</dbReference>
<feature type="domain" description="Ricin B lectin" evidence="4">
    <location>
        <begin position="635"/>
        <end position="772"/>
    </location>
</feature>
<feature type="compositionally biased region" description="Acidic residues" evidence="2">
    <location>
        <begin position="45"/>
        <end position="56"/>
    </location>
</feature>
<dbReference type="EMBL" id="QSAT01000004">
    <property type="protein sequence ID" value="RGW76398.1"/>
    <property type="molecule type" value="Genomic_DNA"/>
</dbReference>
<dbReference type="GO" id="GO:0009253">
    <property type="term" value="P:peptidoglycan catabolic process"/>
    <property type="evidence" value="ECO:0007669"/>
    <property type="project" value="InterPro"/>
</dbReference>
<evidence type="ECO:0000259" key="5">
    <source>
        <dbReference type="SMART" id="SM00646"/>
    </source>
</evidence>
<dbReference type="InterPro" id="IPR000772">
    <property type="entry name" value="Ricin_B_lectin"/>
</dbReference>
<dbReference type="Gene3D" id="3.40.630.40">
    <property type="entry name" value="Zn-dependent exopeptidases"/>
    <property type="match status" value="1"/>
</dbReference>
<dbReference type="GO" id="GO:0030288">
    <property type="term" value="C:outer membrane-bounded periplasmic space"/>
    <property type="evidence" value="ECO:0007669"/>
    <property type="project" value="TreeGrafter"/>
</dbReference>
<feature type="domain" description="Ricin B lectin" evidence="4">
    <location>
        <begin position="475"/>
        <end position="612"/>
    </location>
</feature>
<dbReference type="SMART" id="SM00458">
    <property type="entry name" value="RICIN"/>
    <property type="match status" value="3"/>
</dbReference>
<dbReference type="PROSITE" id="PS50231">
    <property type="entry name" value="RICIN_B_LECTIN"/>
    <property type="match status" value="3"/>
</dbReference>
<dbReference type="Gene3D" id="2.80.10.50">
    <property type="match status" value="7"/>
</dbReference>
<keyword evidence="1" id="KW-0378">Hydrolase</keyword>
<evidence type="ECO:0000256" key="2">
    <source>
        <dbReference type="SAM" id="MobiDB-lite"/>
    </source>
</evidence>
<gene>
    <name evidence="6" type="ORF">DWV56_02285</name>
</gene>